<keyword evidence="2" id="KW-1185">Reference proteome</keyword>
<comment type="caution">
    <text evidence="1">The sequence shown here is derived from an EMBL/GenBank/DDBJ whole genome shotgun (WGS) entry which is preliminary data.</text>
</comment>
<reference evidence="1 2" key="1">
    <citation type="submission" date="2020-08" db="EMBL/GenBank/DDBJ databases">
        <title>Genomic Encyclopedia of Type Strains, Phase IV (KMG-IV): sequencing the most valuable type-strain genomes for metagenomic binning, comparative biology and taxonomic classification.</title>
        <authorList>
            <person name="Goeker M."/>
        </authorList>
    </citation>
    <scope>NUCLEOTIDE SEQUENCE [LARGE SCALE GENOMIC DNA]</scope>
    <source>
        <strain evidence="1 2">DSM 26723</strain>
    </source>
</reference>
<dbReference type="Proteomes" id="UP000588068">
    <property type="component" value="Unassembled WGS sequence"/>
</dbReference>
<name>A0A841HSQ0_9GAMM</name>
<sequence>MAEATLTGVVVAQQPGDLNSIAPSPYDGLYLLTDDGQLIALVRDAMYVQMSWEHIWRRSRPVFEPLLGQHATIQGYLSRRTLYGAAVVTPESHASTVDHFSH</sequence>
<evidence type="ECO:0000313" key="2">
    <source>
        <dbReference type="Proteomes" id="UP000588068"/>
    </source>
</evidence>
<proteinExistence type="predicted"/>
<gene>
    <name evidence="1" type="ORF">HNQ60_005269</name>
</gene>
<accession>A0A841HSQ0</accession>
<dbReference type="EMBL" id="JACHHZ010000007">
    <property type="protein sequence ID" value="MBB6096347.1"/>
    <property type="molecule type" value="Genomic_DNA"/>
</dbReference>
<organism evidence="1 2">
    <name type="scientific">Povalibacter uvarum</name>
    <dbReference type="NCBI Taxonomy" id="732238"/>
    <lineage>
        <taxon>Bacteria</taxon>
        <taxon>Pseudomonadati</taxon>
        <taxon>Pseudomonadota</taxon>
        <taxon>Gammaproteobacteria</taxon>
        <taxon>Steroidobacterales</taxon>
        <taxon>Steroidobacteraceae</taxon>
        <taxon>Povalibacter</taxon>
    </lineage>
</organism>
<evidence type="ECO:0000313" key="1">
    <source>
        <dbReference type="EMBL" id="MBB6096347.1"/>
    </source>
</evidence>
<dbReference type="RefSeq" id="WP_184335731.1">
    <property type="nucleotide sequence ID" value="NZ_JACHHZ010000007.1"/>
</dbReference>
<protein>
    <submittedName>
        <fullName evidence="1">Uncharacterized protein</fullName>
    </submittedName>
</protein>
<dbReference type="AlphaFoldDB" id="A0A841HSQ0"/>